<feature type="compositionally biased region" description="Basic residues" evidence="1">
    <location>
        <begin position="105"/>
        <end position="117"/>
    </location>
</feature>
<dbReference type="Proteomes" id="UP000011715">
    <property type="component" value="Unassembled WGS sequence"/>
</dbReference>
<evidence type="ECO:0000313" key="5">
    <source>
        <dbReference type="Proteomes" id="UP000011715"/>
    </source>
</evidence>
<keyword evidence="2" id="KW-0472">Membrane</keyword>
<dbReference type="EMBL" id="GL876972">
    <property type="protein sequence ID" value="KLU88867.1"/>
    <property type="molecule type" value="Genomic_DNA"/>
</dbReference>
<gene>
    <name evidence="3" type="ORF">MAPG_07848</name>
</gene>
<evidence type="ECO:0000313" key="3">
    <source>
        <dbReference type="EMBL" id="KLU88867.1"/>
    </source>
</evidence>
<reference evidence="4" key="4">
    <citation type="journal article" date="2015" name="G3 (Bethesda)">
        <title>Genome sequences of three phytopathogenic species of the Magnaporthaceae family of fungi.</title>
        <authorList>
            <person name="Okagaki L.H."/>
            <person name="Nunes C.C."/>
            <person name="Sailsbery J."/>
            <person name="Clay B."/>
            <person name="Brown D."/>
            <person name="John T."/>
            <person name="Oh Y."/>
            <person name="Young N."/>
            <person name="Fitzgerald M."/>
            <person name="Haas B.J."/>
            <person name="Zeng Q."/>
            <person name="Young S."/>
            <person name="Adiconis X."/>
            <person name="Fan L."/>
            <person name="Levin J.Z."/>
            <person name="Mitchell T.K."/>
            <person name="Okubara P.A."/>
            <person name="Farman M.L."/>
            <person name="Kohn L.M."/>
            <person name="Birren B."/>
            <person name="Ma L.-J."/>
            <person name="Dean R.A."/>
        </authorList>
    </citation>
    <scope>NUCLEOTIDE SEQUENCE</scope>
    <source>
        <strain evidence="4">ATCC 64411 / 73-15</strain>
    </source>
</reference>
<dbReference type="EnsemblFungi" id="MAPG_07848T0">
    <property type="protein sequence ID" value="MAPG_07848T0"/>
    <property type="gene ID" value="MAPG_07848"/>
</dbReference>
<reference evidence="3" key="3">
    <citation type="submission" date="2011-03" db="EMBL/GenBank/DDBJ databases">
        <title>Annotation of Magnaporthe poae ATCC 64411.</title>
        <authorList>
            <person name="Ma L.-J."/>
            <person name="Dead R."/>
            <person name="Young S.K."/>
            <person name="Zeng Q."/>
            <person name="Gargeya S."/>
            <person name="Fitzgerald M."/>
            <person name="Haas B."/>
            <person name="Abouelleil A."/>
            <person name="Alvarado L."/>
            <person name="Arachchi H.M."/>
            <person name="Berlin A."/>
            <person name="Brown A."/>
            <person name="Chapman S.B."/>
            <person name="Chen Z."/>
            <person name="Dunbar C."/>
            <person name="Freedman E."/>
            <person name="Gearin G."/>
            <person name="Gellesch M."/>
            <person name="Goldberg J."/>
            <person name="Griggs A."/>
            <person name="Gujja S."/>
            <person name="Heiman D."/>
            <person name="Howarth C."/>
            <person name="Larson L."/>
            <person name="Lui A."/>
            <person name="MacDonald P.J.P."/>
            <person name="Mehta T."/>
            <person name="Montmayeur A."/>
            <person name="Murphy C."/>
            <person name="Neiman D."/>
            <person name="Pearson M."/>
            <person name="Priest M."/>
            <person name="Roberts A."/>
            <person name="Saif S."/>
            <person name="Shea T."/>
            <person name="Shenoy N."/>
            <person name="Sisk P."/>
            <person name="Stolte C."/>
            <person name="Sykes S."/>
            <person name="Yandava C."/>
            <person name="Wortman J."/>
            <person name="Nusbaum C."/>
            <person name="Birren B."/>
        </authorList>
    </citation>
    <scope>NUCLEOTIDE SEQUENCE</scope>
    <source>
        <strain evidence="3">ATCC 64411</strain>
    </source>
</reference>
<dbReference type="EMBL" id="ADBL01001903">
    <property type="status" value="NOT_ANNOTATED_CDS"/>
    <property type="molecule type" value="Genomic_DNA"/>
</dbReference>
<dbReference type="VEuPathDB" id="FungiDB:MAPG_07848"/>
<evidence type="ECO:0000256" key="1">
    <source>
        <dbReference type="SAM" id="MobiDB-lite"/>
    </source>
</evidence>
<protein>
    <submittedName>
        <fullName evidence="3 4">Uncharacterized protein</fullName>
    </submittedName>
</protein>
<feature type="region of interest" description="Disordered" evidence="1">
    <location>
        <begin position="88"/>
        <end position="134"/>
    </location>
</feature>
<feature type="compositionally biased region" description="Polar residues" evidence="1">
    <location>
        <begin position="88"/>
        <end position="102"/>
    </location>
</feature>
<feature type="transmembrane region" description="Helical" evidence="2">
    <location>
        <begin position="65"/>
        <end position="87"/>
    </location>
</feature>
<organism evidence="4 5">
    <name type="scientific">Magnaporthiopsis poae (strain ATCC 64411 / 73-15)</name>
    <name type="common">Kentucky bluegrass fungus</name>
    <name type="synonym">Magnaporthe poae</name>
    <dbReference type="NCBI Taxonomy" id="644358"/>
    <lineage>
        <taxon>Eukaryota</taxon>
        <taxon>Fungi</taxon>
        <taxon>Dikarya</taxon>
        <taxon>Ascomycota</taxon>
        <taxon>Pezizomycotina</taxon>
        <taxon>Sordariomycetes</taxon>
        <taxon>Sordariomycetidae</taxon>
        <taxon>Magnaporthales</taxon>
        <taxon>Magnaporthaceae</taxon>
        <taxon>Magnaporthiopsis</taxon>
    </lineage>
</organism>
<reference evidence="4" key="5">
    <citation type="submission" date="2015-06" db="UniProtKB">
        <authorList>
            <consortium name="EnsemblFungi"/>
        </authorList>
    </citation>
    <scope>IDENTIFICATION</scope>
    <source>
        <strain evidence="4">ATCC 64411</strain>
    </source>
</reference>
<keyword evidence="2" id="KW-1133">Transmembrane helix</keyword>
<reference evidence="5" key="2">
    <citation type="submission" date="2010-05" db="EMBL/GenBank/DDBJ databases">
        <title>The genome sequence of Magnaporthe poae strain ATCC 64411.</title>
        <authorList>
            <person name="Ma L.-J."/>
            <person name="Dead R."/>
            <person name="Young S."/>
            <person name="Zeng Q."/>
            <person name="Koehrsen M."/>
            <person name="Alvarado L."/>
            <person name="Berlin A."/>
            <person name="Chapman S.B."/>
            <person name="Chen Z."/>
            <person name="Freedman E."/>
            <person name="Gellesch M."/>
            <person name="Goldberg J."/>
            <person name="Griggs A."/>
            <person name="Gujja S."/>
            <person name="Heilman E.R."/>
            <person name="Heiman D."/>
            <person name="Hepburn T."/>
            <person name="Howarth C."/>
            <person name="Jen D."/>
            <person name="Larson L."/>
            <person name="Mehta T."/>
            <person name="Neiman D."/>
            <person name="Pearson M."/>
            <person name="Roberts A."/>
            <person name="Saif S."/>
            <person name="Shea T."/>
            <person name="Shenoy N."/>
            <person name="Sisk P."/>
            <person name="Stolte C."/>
            <person name="Sykes S."/>
            <person name="Walk T."/>
            <person name="White J."/>
            <person name="Yandava C."/>
            <person name="Haas B."/>
            <person name="Nusbaum C."/>
            <person name="Birren B."/>
        </authorList>
    </citation>
    <scope>NUCLEOTIDE SEQUENCE [LARGE SCALE GENOMIC DNA]</scope>
    <source>
        <strain evidence="5">ATCC 64411 / 73-15</strain>
    </source>
</reference>
<name>A0A0C4E5S4_MAGP6</name>
<keyword evidence="2" id="KW-0812">Transmembrane</keyword>
<evidence type="ECO:0000256" key="2">
    <source>
        <dbReference type="SAM" id="Phobius"/>
    </source>
</evidence>
<keyword evidence="5" id="KW-1185">Reference proteome</keyword>
<dbReference type="AlphaFoldDB" id="A0A0C4E5S4"/>
<sequence>MHTCSLYQRYTHSQEDTISVNQQKKKAEAKMDIGIWYPTIAQNMRGSSHRHCLAGRGAPQDRGQVLNLFFLVLLSGCYLFFLPEYLLSTSPQPRSGSANTGNKRVEKRKRREKKKNMVGRWLSGNSGHRRQTRH</sequence>
<proteinExistence type="predicted"/>
<reference evidence="3" key="1">
    <citation type="submission" date="2010-05" db="EMBL/GenBank/DDBJ databases">
        <title>The Genome Sequence of Magnaporthe poae strain ATCC 64411.</title>
        <authorList>
            <consortium name="The Broad Institute Genome Sequencing Platform"/>
            <consortium name="Broad Institute Genome Sequencing Center for Infectious Disease"/>
            <person name="Ma L.-J."/>
            <person name="Dead R."/>
            <person name="Young S."/>
            <person name="Zeng Q."/>
            <person name="Koehrsen M."/>
            <person name="Alvarado L."/>
            <person name="Berlin A."/>
            <person name="Chapman S.B."/>
            <person name="Chen Z."/>
            <person name="Freedman E."/>
            <person name="Gellesch M."/>
            <person name="Goldberg J."/>
            <person name="Griggs A."/>
            <person name="Gujja S."/>
            <person name="Heilman E.R."/>
            <person name="Heiman D."/>
            <person name="Hepburn T."/>
            <person name="Howarth C."/>
            <person name="Jen D."/>
            <person name="Larson L."/>
            <person name="Mehta T."/>
            <person name="Neiman D."/>
            <person name="Pearson M."/>
            <person name="Roberts A."/>
            <person name="Saif S."/>
            <person name="Shea T."/>
            <person name="Shenoy N."/>
            <person name="Sisk P."/>
            <person name="Stolte C."/>
            <person name="Sykes S."/>
            <person name="Walk T."/>
            <person name="White J."/>
            <person name="Yandava C."/>
            <person name="Haas B."/>
            <person name="Nusbaum C."/>
            <person name="Birren B."/>
        </authorList>
    </citation>
    <scope>NUCLEOTIDE SEQUENCE</scope>
    <source>
        <strain evidence="3">ATCC 64411</strain>
    </source>
</reference>
<accession>A0A0C4E5S4</accession>
<evidence type="ECO:0000313" key="4">
    <source>
        <dbReference type="EnsemblFungi" id="MAPG_07848T0"/>
    </source>
</evidence>